<evidence type="ECO:0000313" key="2">
    <source>
        <dbReference type="Proteomes" id="UP000430519"/>
    </source>
</evidence>
<keyword evidence="2" id="KW-1185">Reference proteome</keyword>
<organism evidence="1 2">
    <name type="scientific">Deinococcus xianganensis</name>
    <dbReference type="NCBI Taxonomy" id="1507289"/>
    <lineage>
        <taxon>Bacteria</taxon>
        <taxon>Thermotogati</taxon>
        <taxon>Deinococcota</taxon>
        <taxon>Deinococci</taxon>
        <taxon>Deinococcales</taxon>
        <taxon>Deinococcaceae</taxon>
        <taxon>Deinococcus</taxon>
    </lineage>
</organism>
<comment type="caution">
    <text evidence="1">The sequence shown here is derived from an EMBL/GenBank/DDBJ whole genome shotgun (WGS) entry which is preliminary data.</text>
</comment>
<evidence type="ECO:0000313" key="1">
    <source>
        <dbReference type="EMBL" id="MXV22022.1"/>
    </source>
</evidence>
<accession>A0A6I4YKH7</accession>
<reference evidence="1 2" key="1">
    <citation type="submission" date="2019-11" db="EMBL/GenBank/DDBJ databases">
        <title>Genome sequence of Deinococcus xianganensis Y35, AI-2 producing algicidal bacterium, isolated from lake water.</title>
        <authorList>
            <person name="Li Y."/>
        </authorList>
    </citation>
    <scope>NUCLEOTIDE SEQUENCE [LARGE SCALE GENOMIC DNA]</scope>
    <source>
        <strain evidence="1 2">Y35</strain>
    </source>
</reference>
<sequence length="97" mass="10282">MTNSCSYALHDLAVPNAFTDISAEIHVELFPEPGAVRAVASCGRDQICAMTRLTADAATEDVLAMVEIKSPASPCRYVGPRDSVVQANDGEVLDLSD</sequence>
<dbReference type="RefSeq" id="WP_160982656.1">
    <property type="nucleotide sequence ID" value="NZ_WVHK01000171.1"/>
</dbReference>
<protein>
    <submittedName>
        <fullName evidence="1">Uncharacterized protein</fullName>
    </submittedName>
</protein>
<name>A0A6I4YKH7_9DEIO</name>
<proteinExistence type="predicted"/>
<dbReference type="EMBL" id="WVHK01000171">
    <property type="protein sequence ID" value="MXV22022.1"/>
    <property type="molecule type" value="Genomic_DNA"/>
</dbReference>
<dbReference type="Proteomes" id="UP000430519">
    <property type="component" value="Unassembled WGS sequence"/>
</dbReference>
<dbReference type="AlphaFoldDB" id="A0A6I4YKH7"/>
<gene>
    <name evidence="1" type="ORF">GLX28_20590</name>
</gene>